<evidence type="ECO:0000259" key="1">
    <source>
        <dbReference type="SMART" id="SM00487"/>
    </source>
</evidence>
<dbReference type="GO" id="GO:0005524">
    <property type="term" value="F:ATP binding"/>
    <property type="evidence" value="ECO:0007669"/>
    <property type="project" value="UniProtKB-KW"/>
</dbReference>
<dbReference type="GO" id="GO:0003677">
    <property type="term" value="F:DNA binding"/>
    <property type="evidence" value="ECO:0007669"/>
    <property type="project" value="UniProtKB-KW"/>
</dbReference>
<keyword evidence="2" id="KW-0255">Endonuclease</keyword>
<dbReference type="SUPFAM" id="SSF52540">
    <property type="entry name" value="P-loop containing nucleoside triphosphate hydrolases"/>
    <property type="match status" value="2"/>
</dbReference>
<keyword evidence="2" id="KW-0540">Nuclease</keyword>
<dbReference type="InterPro" id="IPR007409">
    <property type="entry name" value="Restrct_endonuc_type1_HsdR_N"/>
</dbReference>
<accession>A0A3M0G6C0</accession>
<dbReference type="AlphaFoldDB" id="A0A3M0G6C0"/>
<dbReference type="InterPro" id="IPR040980">
    <property type="entry name" value="SWI2_SNF2"/>
</dbReference>
<dbReference type="RefSeq" id="WP_121902631.1">
    <property type="nucleotide sequence ID" value="NZ_REFW01000005.1"/>
</dbReference>
<keyword evidence="2" id="KW-0378">Hydrolase</keyword>
<keyword evidence="3" id="KW-1185">Reference proteome</keyword>
<dbReference type="InterPro" id="IPR055180">
    <property type="entry name" value="HsdR_RecA-like_helicase_dom_2"/>
</dbReference>
<dbReference type="GO" id="GO:0009307">
    <property type="term" value="P:DNA restriction-modification system"/>
    <property type="evidence" value="ECO:0007669"/>
    <property type="project" value="UniProtKB-KW"/>
</dbReference>
<evidence type="ECO:0000313" key="2">
    <source>
        <dbReference type="EMBL" id="RMB57852.1"/>
    </source>
</evidence>
<dbReference type="EMBL" id="REFW01000005">
    <property type="protein sequence ID" value="RMB57852.1"/>
    <property type="molecule type" value="Genomic_DNA"/>
</dbReference>
<feature type="domain" description="Helicase ATP-binding" evidence="1">
    <location>
        <begin position="282"/>
        <end position="518"/>
    </location>
</feature>
<proteinExistence type="predicted"/>
<gene>
    <name evidence="2" type="ORF">EAX62_15475</name>
</gene>
<dbReference type="Pfam" id="PF22679">
    <property type="entry name" value="T1R_D3-like"/>
    <property type="match status" value="1"/>
</dbReference>
<dbReference type="Pfam" id="PF18766">
    <property type="entry name" value="SWI2_SNF2"/>
    <property type="match status" value="1"/>
</dbReference>
<dbReference type="InterPro" id="IPR027417">
    <property type="entry name" value="P-loop_NTPase"/>
</dbReference>
<reference evidence="2 3" key="1">
    <citation type="submission" date="2018-10" db="EMBL/GenBank/DDBJ databases">
        <title>Tessaracoccus antarcticuss sp. nov., isolated from sediment.</title>
        <authorList>
            <person name="Zhou L.Y."/>
            <person name="Du Z.J."/>
        </authorList>
    </citation>
    <scope>NUCLEOTIDE SEQUENCE [LARGE SCALE GENOMIC DNA]</scope>
    <source>
        <strain evidence="2 3">JDX10</strain>
    </source>
</reference>
<comment type="caution">
    <text evidence="2">The sequence shown here is derived from an EMBL/GenBank/DDBJ whole genome shotgun (WGS) entry which is preliminary data.</text>
</comment>
<dbReference type="PANTHER" id="PTHR42927">
    <property type="entry name" value="HELICASE SUPERFAMILY 1 AND 2 DOMAIN-CONTAINING PROTEIN"/>
    <property type="match status" value="1"/>
</dbReference>
<dbReference type="Pfam" id="PF04313">
    <property type="entry name" value="HSDR_N"/>
    <property type="match status" value="1"/>
</dbReference>
<dbReference type="OrthoDB" id="9758243at2"/>
<dbReference type="GO" id="GO:0009035">
    <property type="term" value="F:type I site-specific deoxyribonuclease activity"/>
    <property type="evidence" value="ECO:0007669"/>
    <property type="project" value="UniProtKB-EC"/>
</dbReference>
<dbReference type="Gene3D" id="3.90.1570.50">
    <property type="match status" value="1"/>
</dbReference>
<dbReference type="Proteomes" id="UP000275256">
    <property type="component" value="Unassembled WGS sequence"/>
</dbReference>
<dbReference type="PANTHER" id="PTHR42927:SF1">
    <property type="entry name" value="HELICASE SUPERFAMILY 1 AND 2 DOMAIN-CONTAINING PROTEIN"/>
    <property type="match status" value="1"/>
</dbReference>
<protein>
    <submittedName>
        <fullName evidence="2">Type I restriction endonuclease subunit R</fullName>
    </submittedName>
</protein>
<name>A0A3M0G6C0_9ACTN</name>
<dbReference type="SMART" id="SM00487">
    <property type="entry name" value="DEXDc"/>
    <property type="match status" value="1"/>
</dbReference>
<sequence>MAQHHESAFEKELCEYLAARGWLYSATDAGYDRQRALFPDDIFAWLEETQPEELANKVKQTKTPGAQNKAKDGVIDRLSKLLDQGQPVGGALKVLRSGFKDAPAAFDMMQKRPEQAVNPNVNAKYTANRLRVMRQVHYSSKNNNSIDLVLFVNGIPVATLELKTDFTQSVADARKQYQRDRLPAGEPLLGFGTRALVHFAVSNDEVWMTTKLEGPKTRFLPFNRGNHGHKGNAPDPEGSPTTYLWRDVLQRDMWLDIVGKFIHYETTKTKDPVTGQQKKTTNLIFPRYHQLEAVTALVADSKAMGAGQRYLVQHSAGSGKTRTIAWTAHRLATLHDVQNQKIFDSVIIITDRTVLDDQLQEAVKEIETKTGIVATINTKEAAKYGLTSKSALLAQTLAAGKLIVVVTLQTFPFILKEIEKSKSLRGKRFAVIADEAHSSQTGQASAELKKALSDQEAADVADGGEIDVESVLAATASAKAETPNISFYAFTATPKSKTLELFGTPDPATGLSRPFHLYTMQQAIEEEFILDVLKNYTTYDTAFQLAQKVDEGQMKPLPTLDQHGNLVDEKAARKGLMNWVQLHPTNIAQKVQIIVEHFEANVKHLLGGQAKAMVVTGSRKAAIKYKKAIDAYIAKHHYSDATSLVAFSGEVTFTDLDFDGYPSDAIHSGDKFTEASMNPGVKDLRNAFDTPEYRVMIVANKFQTGFDQPKLCAMYVDKPLAGVAAVQTLSRLNRAMPGKATMVLDFANKAEDILAAFKPYFEEAEITTTTDPNLLHDLATKLDATGIYSPEEVEAVATSYVQGKGNNALTAAVQPVKQRFIAARNAAREAKDASKLEELEQFRSDVSTFVRLYDFLSQIINFEDTSIEKQAIFSRYLATQIRPEERSETVDLSDVTLEGIKHSQGETVQIKLGDGEVVPLGPSFTAAGSRKPHDPRLALMAAIIASLNEQFAGEGFQDHQQQSWVEELVVAMKHDEDLVAQAVVNNEEQFLASPTLRDAVTIAVSETHGAHSKMVDLFHTRSGVEIKLNALLGRLLYMDLREPVDGQPTT</sequence>
<dbReference type="Gene3D" id="3.40.50.300">
    <property type="entry name" value="P-loop containing nucleotide triphosphate hydrolases"/>
    <property type="match status" value="2"/>
</dbReference>
<evidence type="ECO:0000313" key="3">
    <source>
        <dbReference type="Proteomes" id="UP000275256"/>
    </source>
</evidence>
<organism evidence="2 3">
    <name type="scientific">Tessaracoccus antarcticus</name>
    <dbReference type="NCBI Taxonomy" id="2479848"/>
    <lineage>
        <taxon>Bacteria</taxon>
        <taxon>Bacillati</taxon>
        <taxon>Actinomycetota</taxon>
        <taxon>Actinomycetes</taxon>
        <taxon>Propionibacteriales</taxon>
        <taxon>Propionibacteriaceae</taxon>
        <taxon>Tessaracoccus</taxon>
    </lineage>
</organism>
<dbReference type="InterPro" id="IPR014001">
    <property type="entry name" value="Helicase_ATP-bd"/>
</dbReference>